<accession>A0A2V1E769</accession>
<evidence type="ECO:0000256" key="1">
    <source>
        <dbReference type="ARBA" id="ARBA00023242"/>
    </source>
</evidence>
<dbReference type="PROSITE" id="PS00463">
    <property type="entry name" value="ZN2_CY6_FUNGAL_1"/>
    <property type="match status" value="1"/>
</dbReference>
<organism evidence="4 5">
    <name type="scientific">Periconia macrospinosa</name>
    <dbReference type="NCBI Taxonomy" id="97972"/>
    <lineage>
        <taxon>Eukaryota</taxon>
        <taxon>Fungi</taxon>
        <taxon>Dikarya</taxon>
        <taxon>Ascomycota</taxon>
        <taxon>Pezizomycotina</taxon>
        <taxon>Dothideomycetes</taxon>
        <taxon>Pleosporomycetidae</taxon>
        <taxon>Pleosporales</taxon>
        <taxon>Massarineae</taxon>
        <taxon>Periconiaceae</taxon>
        <taxon>Periconia</taxon>
    </lineage>
</organism>
<reference evidence="4 5" key="1">
    <citation type="journal article" date="2018" name="Sci. Rep.">
        <title>Comparative genomics provides insights into the lifestyle and reveals functional heterogeneity of dark septate endophytic fungi.</title>
        <authorList>
            <person name="Knapp D.G."/>
            <person name="Nemeth J.B."/>
            <person name="Barry K."/>
            <person name="Hainaut M."/>
            <person name="Henrissat B."/>
            <person name="Johnson J."/>
            <person name="Kuo A."/>
            <person name="Lim J.H.P."/>
            <person name="Lipzen A."/>
            <person name="Nolan M."/>
            <person name="Ohm R.A."/>
            <person name="Tamas L."/>
            <person name="Grigoriev I.V."/>
            <person name="Spatafora J.W."/>
            <person name="Nagy L.G."/>
            <person name="Kovacs G.M."/>
        </authorList>
    </citation>
    <scope>NUCLEOTIDE SEQUENCE [LARGE SCALE GENOMIC DNA]</scope>
    <source>
        <strain evidence="4 5">DSE2036</strain>
    </source>
</reference>
<dbReference type="AlphaFoldDB" id="A0A2V1E769"/>
<feature type="transmembrane region" description="Helical" evidence="2">
    <location>
        <begin position="387"/>
        <end position="408"/>
    </location>
</feature>
<proteinExistence type="predicted"/>
<keyword evidence="2" id="KW-0472">Membrane</keyword>
<dbReference type="OrthoDB" id="3525185at2759"/>
<keyword evidence="5" id="KW-1185">Reference proteome</keyword>
<dbReference type="PROSITE" id="PS50048">
    <property type="entry name" value="ZN2_CY6_FUNGAL_2"/>
    <property type="match status" value="1"/>
</dbReference>
<dbReference type="InterPro" id="IPR001138">
    <property type="entry name" value="Zn2Cys6_DnaBD"/>
</dbReference>
<dbReference type="GO" id="GO:0008270">
    <property type="term" value="F:zinc ion binding"/>
    <property type="evidence" value="ECO:0007669"/>
    <property type="project" value="InterPro"/>
</dbReference>
<protein>
    <recommendedName>
        <fullName evidence="3">Zn(2)-C6 fungal-type domain-containing protein</fullName>
    </recommendedName>
</protein>
<dbReference type="PANTHER" id="PTHR38111:SF11">
    <property type="entry name" value="TRANSCRIPTION FACTOR DOMAIN-CONTAINING PROTEIN-RELATED"/>
    <property type="match status" value="1"/>
</dbReference>
<dbReference type="Proteomes" id="UP000244855">
    <property type="component" value="Unassembled WGS sequence"/>
</dbReference>
<evidence type="ECO:0000313" key="4">
    <source>
        <dbReference type="EMBL" id="PVI05105.1"/>
    </source>
</evidence>
<sequence>MPHRTNACAICRKKRIKCDATLPECLMCIKYGRQCPGPGNGPIIIDMSTKTAPKKTKSITRPKETVSGTSNYPPELIWGLSMPISQRNALSQLFYDRFLIYFTSSGESEDILNRFTWLHRLPTLATDGSNDALALALYATASAFSGMKTRNISQIHDACTIYGKALQTHSRIIRSKKPMTLHTVSTSVLLSIFEAMNATSATAYREHISGAAKMIQLAGSEHCQHGVMCQLYFHIRTQMAFVYLTTHKKEEELVPVEMVLRENLFYEKIPIFQRLVTFITQLSEIYVGIDEGNIDEAGHALDLEVYMEVKAGIAELWQEFTETYEAKGRKIQWKNEQGATMYYSPFTALSIAFFATAYNLFAILAPHLAATYLDFTDHYQRVLDAAAFLRAFRIGCAYMRIAAPLYLVALHAPQKYQKDMALLYFEEWRKIGMGGISALALDSIAARSPEYRRRRLALNGGSQAYPTLDICDRTRGLEEYADQVQNDCSVPSVMLPEGTRIPVAPL</sequence>
<dbReference type="CDD" id="cd00067">
    <property type="entry name" value="GAL4"/>
    <property type="match status" value="1"/>
</dbReference>
<feature type="transmembrane region" description="Helical" evidence="2">
    <location>
        <begin position="351"/>
        <end position="375"/>
    </location>
</feature>
<keyword evidence="2" id="KW-0812">Transmembrane</keyword>
<gene>
    <name evidence="4" type="ORF">DM02DRAFT_610971</name>
</gene>
<dbReference type="InterPro" id="IPR036864">
    <property type="entry name" value="Zn2-C6_fun-type_DNA-bd_sf"/>
</dbReference>
<name>A0A2V1E769_9PLEO</name>
<feature type="domain" description="Zn(2)-C6 fungal-type" evidence="3">
    <location>
        <begin position="7"/>
        <end position="35"/>
    </location>
</feature>
<keyword evidence="2" id="KW-1133">Transmembrane helix</keyword>
<dbReference type="PANTHER" id="PTHR38111">
    <property type="entry name" value="ZN(2)-C6 FUNGAL-TYPE DOMAIN-CONTAINING PROTEIN-RELATED"/>
    <property type="match status" value="1"/>
</dbReference>
<dbReference type="SMART" id="SM00066">
    <property type="entry name" value="GAL4"/>
    <property type="match status" value="1"/>
</dbReference>
<evidence type="ECO:0000259" key="3">
    <source>
        <dbReference type="PROSITE" id="PS50048"/>
    </source>
</evidence>
<dbReference type="STRING" id="97972.A0A2V1E769"/>
<dbReference type="Pfam" id="PF00172">
    <property type="entry name" value="Zn_clus"/>
    <property type="match status" value="1"/>
</dbReference>
<evidence type="ECO:0000313" key="5">
    <source>
        <dbReference type="Proteomes" id="UP000244855"/>
    </source>
</evidence>
<evidence type="ECO:0000256" key="2">
    <source>
        <dbReference type="SAM" id="Phobius"/>
    </source>
</evidence>
<dbReference type="SUPFAM" id="SSF57701">
    <property type="entry name" value="Zn2/Cys6 DNA-binding domain"/>
    <property type="match status" value="1"/>
</dbReference>
<dbReference type="InterPro" id="IPR053178">
    <property type="entry name" value="Osmoadaptation_assoc"/>
</dbReference>
<keyword evidence="1" id="KW-0539">Nucleus</keyword>
<dbReference type="Gene3D" id="4.10.240.10">
    <property type="entry name" value="Zn(2)-C6 fungal-type DNA-binding domain"/>
    <property type="match status" value="1"/>
</dbReference>
<dbReference type="GO" id="GO:0000981">
    <property type="term" value="F:DNA-binding transcription factor activity, RNA polymerase II-specific"/>
    <property type="evidence" value="ECO:0007669"/>
    <property type="project" value="InterPro"/>
</dbReference>
<dbReference type="EMBL" id="KZ805316">
    <property type="protein sequence ID" value="PVI05105.1"/>
    <property type="molecule type" value="Genomic_DNA"/>
</dbReference>